<keyword evidence="3" id="KW-1185">Reference proteome</keyword>
<feature type="compositionally biased region" description="Polar residues" evidence="1">
    <location>
        <begin position="118"/>
        <end position="137"/>
    </location>
</feature>
<feature type="compositionally biased region" description="Basic and acidic residues" evidence="1">
    <location>
        <begin position="98"/>
        <end position="117"/>
    </location>
</feature>
<comment type="caution">
    <text evidence="2">The sequence shown here is derived from an EMBL/GenBank/DDBJ whole genome shotgun (WGS) entry which is preliminary data.</text>
</comment>
<name>A0ABR4AZA5_9LECA</name>
<dbReference type="Proteomes" id="UP001590951">
    <property type="component" value="Unassembled WGS sequence"/>
</dbReference>
<evidence type="ECO:0000313" key="3">
    <source>
        <dbReference type="Proteomes" id="UP001590951"/>
    </source>
</evidence>
<evidence type="ECO:0000256" key="1">
    <source>
        <dbReference type="SAM" id="MobiDB-lite"/>
    </source>
</evidence>
<dbReference type="EMBL" id="JBHFEH010000047">
    <property type="protein sequence ID" value="KAL2050478.1"/>
    <property type="molecule type" value="Genomic_DNA"/>
</dbReference>
<gene>
    <name evidence="2" type="ORF">ABVK25_009312</name>
</gene>
<proteinExistence type="predicted"/>
<sequence length="154" mass="16512">MDGPNKEISPAPSNSALSSKGFKRVIAKARLGRTDDNSTTSLNGSDESERGGIRSSVDSLIDRARDSGRPSVDDGLPSGPSNLSKLIPGRVKKKRRKREEAEQLRQELAEGRGRSADDQTTTVAESRLQAGNESRTTLGEDGESLLTIESDTES</sequence>
<feature type="region of interest" description="Disordered" evidence="1">
    <location>
        <begin position="1"/>
        <end position="154"/>
    </location>
</feature>
<protein>
    <submittedName>
        <fullName evidence="2">Uncharacterized protein</fullName>
    </submittedName>
</protein>
<evidence type="ECO:0000313" key="2">
    <source>
        <dbReference type="EMBL" id="KAL2050478.1"/>
    </source>
</evidence>
<reference evidence="2 3" key="1">
    <citation type="submission" date="2024-09" db="EMBL/GenBank/DDBJ databases">
        <title>Rethinking Asexuality: The Enigmatic Case of Functional Sexual Genes in Lepraria (Stereocaulaceae).</title>
        <authorList>
            <person name="Doellman M."/>
            <person name="Sun Y."/>
            <person name="Barcenas-Pena A."/>
            <person name="Lumbsch H.T."/>
            <person name="Grewe F."/>
        </authorList>
    </citation>
    <scope>NUCLEOTIDE SEQUENCE [LARGE SCALE GENOMIC DNA]</scope>
    <source>
        <strain evidence="2 3">Grewe 0041</strain>
    </source>
</reference>
<accession>A0ABR4AZA5</accession>
<feature type="compositionally biased region" description="Basic and acidic residues" evidence="1">
    <location>
        <begin position="60"/>
        <end position="72"/>
    </location>
</feature>
<feature type="compositionally biased region" description="Basic residues" evidence="1">
    <location>
        <begin position="21"/>
        <end position="31"/>
    </location>
</feature>
<organism evidence="2 3">
    <name type="scientific">Lepraria finkii</name>
    <dbReference type="NCBI Taxonomy" id="1340010"/>
    <lineage>
        <taxon>Eukaryota</taxon>
        <taxon>Fungi</taxon>
        <taxon>Dikarya</taxon>
        <taxon>Ascomycota</taxon>
        <taxon>Pezizomycotina</taxon>
        <taxon>Lecanoromycetes</taxon>
        <taxon>OSLEUM clade</taxon>
        <taxon>Lecanoromycetidae</taxon>
        <taxon>Lecanorales</taxon>
        <taxon>Lecanorineae</taxon>
        <taxon>Stereocaulaceae</taxon>
        <taxon>Lepraria</taxon>
    </lineage>
</organism>